<protein>
    <recommendedName>
        <fullName evidence="1">Novel STAND NTPase 3 domain-containing protein</fullName>
    </recommendedName>
</protein>
<dbReference type="RefSeq" id="WP_004824698.1">
    <property type="nucleotide sequence ID" value="NZ_KB849459.1"/>
</dbReference>
<reference evidence="2 3" key="1">
    <citation type="submission" date="2013-02" db="EMBL/GenBank/DDBJ databases">
        <title>The Genome Sequence of Acinetobacter bereziniae NIPH 3.</title>
        <authorList>
            <consortium name="The Broad Institute Genome Sequencing Platform"/>
            <consortium name="The Broad Institute Genome Sequencing Center for Infectious Disease"/>
            <person name="Cerqueira G."/>
            <person name="Feldgarden M."/>
            <person name="Courvalin P."/>
            <person name="Perichon B."/>
            <person name="Grillot-Courvalin C."/>
            <person name="Clermont D."/>
            <person name="Rocha E."/>
            <person name="Yoon E.-J."/>
            <person name="Nemec A."/>
            <person name="Walker B."/>
            <person name="Young S.K."/>
            <person name="Zeng Q."/>
            <person name="Gargeya S."/>
            <person name="Fitzgerald M."/>
            <person name="Haas B."/>
            <person name="Abouelleil A."/>
            <person name="Alvarado L."/>
            <person name="Arachchi H.M."/>
            <person name="Berlin A.M."/>
            <person name="Chapman S.B."/>
            <person name="Dewar J."/>
            <person name="Goldberg J."/>
            <person name="Griggs A."/>
            <person name="Gujja S."/>
            <person name="Hansen M."/>
            <person name="Howarth C."/>
            <person name="Imamovic A."/>
            <person name="Larimer J."/>
            <person name="McCowan C."/>
            <person name="Murphy C."/>
            <person name="Neiman D."/>
            <person name="Pearson M."/>
            <person name="Priest M."/>
            <person name="Roberts A."/>
            <person name="Saif S."/>
            <person name="Shea T."/>
            <person name="Sisk P."/>
            <person name="Sykes S."/>
            <person name="Wortman J."/>
            <person name="Nusbaum C."/>
            <person name="Birren B."/>
        </authorList>
    </citation>
    <scope>NUCLEOTIDE SEQUENCE [LARGE SCALE GENOMIC DNA]</scope>
    <source>
        <strain evidence="2 3">NIPH 3</strain>
    </source>
</reference>
<dbReference type="InterPro" id="IPR049050">
    <property type="entry name" value="nSTAND3"/>
</dbReference>
<name>N8YM94_ACIBZ</name>
<evidence type="ECO:0000259" key="1">
    <source>
        <dbReference type="Pfam" id="PF20720"/>
    </source>
</evidence>
<sequence length="827" mass="96282">MNYERALIEAKKGKAIIFFGAGFSFGLKSAFGKDLPTGSGLARILCEEVNSSPIDDLKKATKRYLKSKSSENLIDLLKDHFIVNDVDDKYKKIASIPWKSVYTTNYDNSFEIAAQLVGKRFESFDTDTNPRGKVLKNSVIHINGYIGNLNDIKLETSFKLTTPSYLTEQFRLSVWSEVFRRDIQAANAIFFVGYSLYDIDIQEILFAESELKKKIFFIDRINLTKEEIEDLDISDFGTVLPIGIDKFANDFDNVDILAGLESEELIINNFEKIEIESNNIVKVKDTDIFNLLINGEIKDELLINEVTKNESDYVVSREQENIAFGDLKENKNLILYGDLSNGKTITAKTIAYRLLREGYEVFVLNDFYVKESVYNEVDDILKRFEKVIFIIENYTVNMDVVSHINISRNINTKMLLTSRTFEHERYIDDILFNKRQLDVNETFEEPIDKISEIDIEKFIIYLDRYGLWGVKSNFNYVQKRNYIRRKANNEIHGILLGILESTSVKSKIEILFKEMMGSEIILRNILAILCLNISNVNKVTHHLVSAMTNDSSIFSSTFREKSIFYQLVNENKDGLFPKSSILSEYILENFPNPEILVNNLIILCKNIHSRSLSRNDVYMQIYKDLASFRYAQKVLPKRNKRESLINFYEGLREIDQERKNPHFWLQYAIARLSFSDKDNLNIDNLSYVNHHLETALALAKAIPNYWTDDIDTQYARYYIELAKTHTPENVDLAFNDFIKAYELILKIHKGGRYKKEIVRPITFFDKFYQKFSNYFNDEQCAKLESYCDNILKIISNYPTDIRVLKANRILNDIIKDLKFKKHIKVNK</sequence>
<comment type="caution">
    <text evidence="2">The sequence shown here is derived from an EMBL/GenBank/DDBJ whole genome shotgun (WGS) entry which is preliminary data.</text>
</comment>
<accession>N8YM94</accession>
<dbReference type="Proteomes" id="UP000013270">
    <property type="component" value="Unassembled WGS sequence"/>
</dbReference>
<gene>
    <name evidence="2" type="ORF">F963_03660</name>
</gene>
<evidence type="ECO:0000313" key="2">
    <source>
        <dbReference type="EMBL" id="ENV20375.1"/>
    </source>
</evidence>
<dbReference type="EMBL" id="APPK01000049">
    <property type="protein sequence ID" value="ENV20375.1"/>
    <property type="molecule type" value="Genomic_DNA"/>
</dbReference>
<dbReference type="Pfam" id="PF13289">
    <property type="entry name" value="SIR2_2"/>
    <property type="match status" value="1"/>
</dbReference>
<evidence type="ECO:0000313" key="3">
    <source>
        <dbReference type="Proteomes" id="UP000013270"/>
    </source>
</evidence>
<dbReference type="HOGENOM" id="CLU_017124_0_0_6"/>
<dbReference type="AlphaFoldDB" id="N8YM94"/>
<organism evidence="2 3">
    <name type="scientific">Acinetobacter bereziniae NIPH 3</name>
    <dbReference type="NCBI Taxonomy" id="1217651"/>
    <lineage>
        <taxon>Bacteria</taxon>
        <taxon>Pseudomonadati</taxon>
        <taxon>Pseudomonadota</taxon>
        <taxon>Gammaproteobacteria</taxon>
        <taxon>Moraxellales</taxon>
        <taxon>Moraxellaceae</taxon>
        <taxon>Acinetobacter</taxon>
    </lineage>
</organism>
<dbReference type="Pfam" id="PF20720">
    <property type="entry name" value="nSTAND3"/>
    <property type="match status" value="1"/>
</dbReference>
<feature type="domain" description="Novel STAND NTPase 3" evidence="1">
    <location>
        <begin position="323"/>
        <end position="420"/>
    </location>
</feature>
<proteinExistence type="predicted"/>
<dbReference type="PATRIC" id="fig|1217651.3.peg.3607"/>